<evidence type="ECO:0000313" key="6">
    <source>
        <dbReference type="EMBL" id="KZZ91313.1"/>
    </source>
</evidence>
<dbReference type="FunFam" id="3.30.1330.120:FF:000001">
    <property type="entry name" value="2-methylcitrate dehydratase"/>
    <property type="match status" value="1"/>
</dbReference>
<keyword evidence="7" id="KW-1185">Reference proteome</keyword>
<dbReference type="EMBL" id="AZGZ01000014">
    <property type="protein sequence ID" value="KZZ91313.1"/>
    <property type="molecule type" value="Genomic_DNA"/>
</dbReference>
<dbReference type="VEuPathDB" id="FungiDB:AAP_03483"/>
<dbReference type="OrthoDB" id="10055203at2759"/>
<dbReference type="Proteomes" id="UP000242877">
    <property type="component" value="Unassembled WGS sequence"/>
</dbReference>
<comment type="subunit">
    <text evidence="2">Monomer.</text>
</comment>
<evidence type="ECO:0000259" key="5">
    <source>
        <dbReference type="Pfam" id="PF19305"/>
    </source>
</evidence>
<evidence type="ECO:0000313" key="7">
    <source>
        <dbReference type="Proteomes" id="UP000242877"/>
    </source>
</evidence>
<dbReference type="InterPro" id="IPR045336">
    <property type="entry name" value="MmgE_PrpD_N"/>
</dbReference>
<dbReference type="Pfam" id="PF03972">
    <property type="entry name" value="MmgE_PrpD_N"/>
    <property type="match status" value="1"/>
</dbReference>
<dbReference type="InterPro" id="IPR012705">
    <property type="entry name" value="2Me_IsoCit_deHydtase_PrpD"/>
</dbReference>
<dbReference type="GO" id="GO:0005739">
    <property type="term" value="C:mitochondrion"/>
    <property type="evidence" value="ECO:0007669"/>
    <property type="project" value="TreeGrafter"/>
</dbReference>
<reference evidence="6 7" key="1">
    <citation type="journal article" date="2016" name="Genome Biol. Evol.">
        <title>Divergent and convergent evolution of fungal pathogenicity.</title>
        <authorList>
            <person name="Shang Y."/>
            <person name="Xiao G."/>
            <person name="Zheng P."/>
            <person name="Cen K."/>
            <person name="Zhan S."/>
            <person name="Wang C."/>
        </authorList>
    </citation>
    <scope>NUCLEOTIDE SEQUENCE [LARGE SCALE GENOMIC DNA]</scope>
    <source>
        <strain evidence="6 7">ARSEF 7405</strain>
    </source>
</reference>
<dbReference type="InterPro" id="IPR042183">
    <property type="entry name" value="MmgE/PrpD_sf_1"/>
</dbReference>
<comment type="caution">
    <text evidence="6">The sequence shown here is derived from an EMBL/GenBank/DDBJ whole genome shotgun (WGS) entry which is preliminary data.</text>
</comment>
<dbReference type="AlphaFoldDB" id="A0A162IC06"/>
<evidence type="ECO:0000256" key="1">
    <source>
        <dbReference type="ARBA" id="ARBA00006174"/>
    </source>
</evidence>
<dbReference type="GO" id="GO:0047547">
    <property type="term" value="F:2-methylcitrate dehydratase activity"/>
    <property type="evidence" value="ECO:0007669"/>
    <property type="project" value="InterPro"/>
</dbReference>
<dbReference type="FunFam" id="1.10.4100.10:FF:000001">
    <property type="entry name" value="2-methylcitrate dehydratase"/>
    <property type="match status" value="1"/>
</dbReference>
<evidence type="ECO:0000256" key="2">
    <source>
        <dbReference type="ARBA" id="ARBA00011245"/>
    </source>
</evidence>
<evidence type="ECO:0000256" key="3">
    <source>
        <dbReference type="ARBA" id="ARBA00023239"/>
    </source>
</evidence>
<feature type="domain" description="MmgE/PrpD N-terminal" evidence="4">
    <location>
        <begin position="80"/>
        <end position="332"/>
    </location>
</feature>
<organism evidence="6 7">
    <name type="scientific">Ascosphaera apis ARSEF 7405</name>
    <dbReference type="NCBI Taxonomy" id="392613"/>
    <lineage>
        <taxon>Eukaryota</taxon>
        <taxon>Fungi</taxon>
        <taxon>Dikarya</taxon>
        <taxon>Ascomycota</taxon>
        <taxon>Pezizomycotina</taxon>
        <taxon>Eurotiomycetes</taxon>
        <taxon>Eurotiomycetidae</taxon>
        <taxon>Onygenales</taxon>
        <taxon>Ascosphaeraceae</taxon>
        <taxon>Ascosphaera</taxon>
    </lineage>
</organism>
<accession>A0A162IC06</accession>
<sequence length="551" mass="60451">MSFVGQAVRSLPRSSRCLSSRLSTSRATTLAGPILSTALRSGSKIVLPSTSTSSFSTMTGLNSAAPPASAPREYDPEIKDMASYVHNYKVESDVAFDTARFILLDTLGCGLEALNFKECTKLLGPVVPGTIVPNGTKVPGTPYQLDPINGAFNIGAIIRWLDYNDCWLAAEWGHPSDNLGGILAVADWLARTNRAAGKPVPTIKDVLESLIKAHEIQGVLALENSFNKVGLDHVVLVKVATAAVVSRMLGLTEKQTADAITQAWVDGQSLRTYRHSPNTMSRKSWAAGDACSRAVNLVLKVAKGEPGIPTVLNAPGWGFYDVAFKGEKFKFQRPYGSYVMENILFKVSYPAEFHSQTAIEAATHVNAKLKAMGKTAADIKDVKIRTHEACVRIIDKQFKPMDNFADRDHCIQYMVATMLTFGRLTANDYTDGGEAATSPLVESLRTRISCVEDPQMTKDYHDPALRTIPNALTVTLNDGTVLEEIEVAAPLGHRLRRDEAKPEILQKYERHLKGRGFKDSEIEHLLKLHLDASKLENMGVDEYMDLYVREL</sequence>
<proteinExistence type="inferred from homology"/>
<dbReference type="PANTHER" id="PTHR16943">
    <property type="entry name" value="2-METHYLCITRATE DEHYDRATASE-RELATED"/>
    <property type="match status" value="1"/>
</dbReference>
<comment type="similarity">
    <text evidence="1">Belongs to the PrpD family.</text>
</comment>
<protein>
    <submittedName>
        <fullName evidence="6">2-methylcitrate dehydratase</fullName>
    </submittedName>
</protein>
<dbReference type="InterPro" id="IPR042188">
    <property type="entry name" value="MmgE/PrpD_sf_2"/>
</dbReference>
<dbReference type="Pfam" id="PF19305">
    <property type="entry name" value="MmgE_PrpD_C"/>
    <property type="match status" value="1"/>
</dbReference>
<keyword evidence="3" id="KW-0456">Lyase</keyword>
<dbReference type="GO" id="GO:0051537">
    <property type="term" value="F:2 iron, 2 sulfur cluster binding"/>
    <property type="evidence" value="ECO:0007669"/>
    <property type="project" value="InterPro"/>
</dbReference>
<dbReference type="InterPro" id="IPR005656">
    <property type="entry name" value="MmgE_PrpD"/>
</dbReference>
<dbReference type="NCBIfam" id="TIGR02330">
    <property type="entry name" value="prpD"/>
    <property type="match status" value="1"/>
</dbReference>
<name>A0A162IC06_9EURO</name>
<dbReference type="PANTHER" id="PTHR16943:SF16">
    <property type="entry name" value="2-METHYLCITRATE DEHYDRATASE-RELATED"/>
    <property type="match status" value="1"/>
</dbReference>
<dbReference type="Gene3D" id="1.10.4100.10">
    <property type="entry name" value="2-methylcitrate dehydratase PrpD"/>
    <property type="match status" value="1"/>
</dbReference>
<dbReference type="Gene3D" id="3.30.1330.120">
    <property type="entry name" value="2-methylcitrate dehydratase PrpD"/>
    <property type="match status" value="1"/>
</dbReference>
<dbReference type="InterPro" id="IPR036148">
    <property type="entry name" value="MmgE/PrpD_sf"/>
</dbReference>
<dbReference type="GO" id="GO:0019679">
    <property type="term" value="P:propionate metabolic process, methylcitrate cycle"/>
    <property type="evidence" value="ECO:0007669"/>
    <property type="project" value="InterPro"/>
</dbReference>
<gene>
    <name evidence="6" type="ORF">AAP_03483</name>
</gene>
<dbReference type="NCBIfam" id="NF006943">
    <property type="entry name" value="PRK09425.1"/>
    <property type="match status" value="1"/>
</dbReference>
<feature type="domain" description="MmgE/PrpD C-terminal" evidence="5">
    <location>
        <begin position="349"/>
        <end position="523"/>
    </location>
</feature>
<dbReference type="InterPro" id="IPR045337">
    <property type="entry name" value="MmgE_PrpD_C"/>
</dbReference>
<evidence type="ECO:0000259" key="4">
    <source>
        <dbReference type="Pfam" id="PF03972"/>
    </source>
</evidence>
<dbReference type="SUPFAM" id="SSF103378">
    <property type="entry name" value="2-methylcitrate dehydratase PrpD"/>
    <property type="match status" value="1"/>
</dbReference>